<name>A0A7T1T7A4_9ACTN</name>
<dbReference type="Pfam" id="PF11017">
    <property type="entry name" value="DUF2855"/>
    <property type="match status" value="1"/>
</dbReference>
<accession>A0A7T1T7A4</accession>
<dbReference type="Proteomes" id="UP000595046">
    <property type="component" value="Chromosome"/>
</dbReference>
<protein>
    <submittedName>
        <fullName evidence="1">DUF2855 family protein</fullName>
    </submittedName>
</protein>
<dbReference type="AlphaFoldDB" id="A0A7T1T7A4"/>
<reference evidence="2" key="1">
    <citation type="submission" date="2020-02" db="EMBL/GenBank/DDBJ databases">
        <title>Streptomyces sp. ASO4wet.</title>
        <authorList>
            <person name="Risdian C."/>
            <person name="Landwehr W."/>
            <person name="Schupp P."/>
            <person name="Wink J."/>
        </authorList>
    </citation>
    <scope>NUCLEOTIDE SEQUENCE [LARGE SCALE GENOMIC DNA]</scope>
    <source>
        <strain evidence="2">ASO4wet</strain>
    </source>
</reference>
<dbReference type="SUPFAM" id="SSF50129">
    <property type="entry name" value="GroES-like"/>
    <property type="match status" value="1"/>
</dbReference>
<dbReference type="InterPro" id="IPR021276">
    <property type="entry name" value="DUF2855"/>
</dbReference>
<keyword evidence="2" id="KW-1185">Reference proteome</keyword>
<evidence type="ECO:0000313" key="1">
    <source>
        <dbReference type="EMBL" id="QPP07712.1"/>
    </source>
</evidence>
<dbReference type="InterPro" id="IPR011032">
    <property type="entry name" value="GroES-like_sf"/>
</dbReference>
<evidence type="ECO:0000313" key="2">
    <source>
        <dbReference type="Proteomes" id="UP000595046"/>
    </source>
</evidence>
<organism evidence="1 2">
    <name type="scientific">Streptomyces bathyalis</name>
    <dbReference type="NCBI Taxonomy" id="2710756"/>
    <lineage>
        <taxon>Bacteria</taxon>
        <taxon>Bacillati</taxon>
        <taxon>Actinomycetota</taxon>
        <taxon>Actinomycetes</taxon>
        <taxon>Kitasatosporales</taxon>
        <taxon>Streptomycetaceae</taxon>
        <taxon>Streptomyces</taxon>
    </lineage>
</organism>
<dbReference type="EMBL" id="CP048882">
    <property type="protein sequence ID" value="QPP07712.1"/>
    <property type="molecule type" value="Genomic_DNA"/>
</dbReference>
<dbReference type="KEGG" id="sbat:G4Z16_16385"/>
<gene>
    <name evidence="1" type="ORF">G4Z16_16385</name>
</gene>
<proteinExistence type="predicted"/>
<sequence length="361" mass="39493">MDATALPDGWNLVVGRTDLSTAQLVAAPVPELRDGEALLRVDRVGLTANNVTYAALGDSFRYWEFFPTRAGWGIVPLWGFAEVVASRVDGIEPGSRLYGYLPSGSHLLVRPGRVDERGFRDANPHRATLPTPYNAYTLTTSDLAYEADREDLQILYRPLFWTSFMLADWLVDNSFLGARTVVLSSASSKTAYGAAFLLQGQGCEVVGLTSRRNVDFTESLGCYDQVLAYEDATSLSPSQPALYADFAGDEALTATLRTHLGDALVHHVVVGVTNQQPGPAGTLDDTGPGMFFAPDQMRKRVAEWGREGLNRRFADAWRRFAPVVEGWVDVVHSHGPSALEKVWHEVQSGQTAPRTGHVVVL</sequence>
<dbReference type="RefSeq" id="WP_197351520.1">
    <property type="nucleotide sequence ID" value="NZ_CP048882.1"/>
</dbReference>